<dbReference type="Proteomes" id="UP000253687">
    <property type="component" value="Unassembled WGS sequence"/>
</dbReference>
<evidence type="ECO:0000313" key="7">
    <source>
        <dbReference type="EMBL" id="RDA40886.1"/>
    </source>
</evidence>
<protein>
    <submittedName>
        <fullName evidence="5">Uncharacterized protein</fullName>
    </submittedName>
</protein>
<accession>A0A1Q6AML7</accession>
<dbReference type="Proteomes" id="UP000256244">
    <property type="component" value="Chromosome"/>
</dbReference>
<dbReference type="EMBL" id="CP026399">
    <property type="protein sequence ID" value="AUY02116.1"/>
    <property type="molecule type" value="Genomic_DNA"/>
</dbReference>
<gene>
    <name evidence="2" type="ORF">C3F40_10100</name>
    <name evidence="5" type="ORF">CCS08_24515</name>
    <name evidence="6" type="ORF">CG702_02340</name>
    <name evidence="8" type="ORF">CIG67_04995</name>
    <name evidence="1" type="ORF">CR538_19025</name>
    <name evidence="4" type="ORF">DL968_14560</name>
    <name evidence="3" type="ORF">DS732_07390</name>
    <name evidence="7" type="ORF">DTL43_06925</name>
</gene>
<dbReference type="Proteomes" id="UP000854059">
    <property type="component" value="Unassembled WGS sequence"/>
</dbReference>
<evidence type="ECO:0000313" key="15">
    <source>
        <dbReference type="Proteomes" id="UP000288459"/>
    </source>
</evidence>
<reference evidence="2 11" key="5">
    <citation type="journal article" date="2018" name="MBio">
        <title>Genomic Analysis of Hospital Plumbing Reveals Diverse Reservoir of Bacterial Plasmids Conferring Carbapenem Resistance.</title>
        <authorList>
            <consortium name="NISC Comparative Sequencing Program"/>
            <person name="Weingarten R.A."/>
            <person name="Johnson R.C."/>
            <person name="Conlan S."/>
            <person name="Ramsburg A.M."/>
            <person name="Dekker J.P."/>
            <person name="Lau A.F."/>
            <person name="Khil P."/>
            <person name="Odom R.T."/>
            <person name="Deming C."/>
            <person name="Park M."/>
            <person name="Thomas P.J."/>
            <person name="Henderson D.K."/>
            <person name="Palmore T.N."/>
            <person name="Segre J.A."/>
            <person name="Frank K.M."/>
        </authorList>
    </citation>
    <scope>NUCLEOTIDE SEQUENCE [LARGE SCALE GENOMIC DNA]</scope>
    <source>
        <strain evidence="2 11">ECONIH4</strain>
    </source>
</reference>
<organism evidence="5 9">
    <name type="scientific">Escherichia coli</name>
    <dbReference type="NCBI Taxonomy" id="562"/>
    <lineage>
        <taxon>Bacteria</taxon>
        <taxon>Pseudomonadati</taxon>
        <taxon>Pseudomonadota</taxon>
        <taxon>Gammaproteobacteria</taxon>
        <taxon>Enterobacterales</taxon>
        <taxon>Enterobacteriaceae</taxon>
        <taxon>Escherichia</taxon>
    </lineage>
</organism>
<dbReference type="EMBL" id="NPIM01000090">
    <property type="protein sequence ID" value="RVE15558.1"/>
    <property type="molecule type" value="Genomic_DNA"/>
</dbReference>
<evidence type="ECO:0000313" key="1">
    <source>
        <dbReference type="EMBL" id="AUK02323.1"/>
    </source>
</evidence>
<reference evidence="7 12" key="7">
    <citation type="submission" date="2018-07" db="EMBL/GenBank/DDBJ databases">
        <title>Whole Genome Sequence Analysis of Avian Pathogenic E. coli - An Australian Perspective.</title>
        <authorList>
            <person name="Cummins M.L."/>
            <person name="Reid C.J."/>
            <person name="Roy Chowdhury P."/>
            <person name="Bushell R."/>
            <person name="Esbert N."/>
            <person name="Tivendale K.A."/>
            <person name="Noormohammadi A.H."/>
            <person name="Islam S."/>
            <person name="Marenda M.S."/>
            <person name="Browning G.F."/>
            <person name="Markham P.F."/>
            <person name="Djordjevic S.P."/>
        </authorList>
    </citation>
    <scope>NUCLEOTIDE SEQUENCE [LARGE SCALE GENOMIC DNA]</scope>
    <source>
        <strain evidence="7 12">AVC211</strain>
    </source>
</reference>
<dbReference type="Proteomes" id="UP000239554">
    <property type="component" value="Chromosome"/>
</dbReference>
<evidence type="ECO:0000313" key="8">
    <source>
        <dbReference type="EMBL" id="RVE15558.1"/>
    </source>
</evidence>
<evidence type="ECO:0000313" key="6">
    <source>
        <dbReference type="EMBL" id="OZP04614.1"/>
    </source>
</evidence>
<evidence type="ECO:0000313" key="11">
    <source>
        <dbReference type="Proteomes" id="UP000239554"/>
    </source>
</evidence>
<evidence type="ECO:0000313" key="14">
    <source>
        <dbReference type="Proteomes" id="UP000264870"/>
    </source>
</evidence>
<dbReference type="EMBL" id="NNAK01000004">
    <property type="protein sequence ID" value="OZP04614.1"/>
    <property type="molecule type" value="Genomic_DNA"/>
</dbReference>
<dbReference type="EMBL" id="QOGZ01000006">
    <property type="protein sequence ID" value="RDA40886.1"/>
    <property type="molecule type" value="Genomic_DNA"/>
</dbReference>
<dbReference type="Proteomes" id="UP000234238">
    <property type="component" value="Chromosome"/>
</dbReference>
<dbReference type="EMBL" id="AAVTXU010000055">
    <property type="protein sequence ID" value="EGE1988833.1"/>
    <property type="molecule type" value="Genomic_DNA"/>
</dbReference>
<evidence type="ECO:0000313" key="2">
    <source>
        <dbReference type="EMBL" id="AUY02116.1"/>
    </source>
</evidence>
<dbReference type="EMBL" id="NHTF01000070">
    <property type="protein sequence ID" value="OWW51760.1"/>
    <property type="molecule type" value="Genomic_DNA"/>
</dbReference>
<dbReference type="Proteomes" id="UP000264870">
    <property type="component" value="Unassembled WGS sequence"/>
</dbReference>
<dbReference type="EMBL" id="CP024141">
    <property type="protein sequence ID" value="AUK02323.1"/>
    <property type="molecule type" value="Genomic_DNA"/>
</dbReference>
<evidence type="ECO:0000313" key="10">
    <source>
        <dbReference type="Proteomes" id="UP000234238"/>
    </source>
</evidence>
<sequence length="61" mass="6935">MILFVIITRLTYLYASSEGSLNAEYRISNLDADLSSPDADLSMMSRHTIFQHVEIRSGREV</sequence>
<evidence type="ECO:0000313" key="12">
    <source>
        <dbReference type="Proteomes" id="UP000253687"/>
    </source>
</evidence>
<dbReference type="Proteomes" id="UP000197270">
    <property type="component" value="Unassembled WGS sequence"/>
</dbReference>
<reference evidence="1 10" key="4">
    <citation type="submission" date="2017-10" db="EMBL/GenBank/DDBJ databases">
        <title>mcr-1 positive E.coli isolates in China.</title>
        <authorList>
            <person name="Li B."/>
            <person name="Wang X."/>
        </authorList>
    </citation>
    <scope>NUCLEOTIDE SEQUENCE [LARGE SCALE GENOMIC DNA]</scope>
    <source>
        <strain evidence="1 10">14EC029</strain>
    </source>
</reference>
<dbReference type="AlphaFoldDB" id="A0A1Q6AML7"/>
<evidence type="ECO:0000313" key="9">
    <source>
        <dbReference type="Proteomes" id="UP000197270"/>
    </source>
</evidence>
<reference evidence="4" key="6">
    <citation type="submission" date="2018-05" db="EMBL/GenBank/DDBJ databases">
        <authorList>
            <person name="Ashton P.M."/>
            <person name="Dallman T."/>
            <person name="Nair S."/>
            <person name="De Pinna E."/>
            <person name="Peters T."/>
            <person name="Grant K."/>
        </authorList>
    </citation>
    <scope>NUCLEOTIDE SEQUENCE</scope>
    <source>
        <strain evidence="4">412057</strain>
    </source>
</reference>
<evidence type="ECO:0000313" key="13">
    <source>
        <dbReference type="Proteomes" id="UP000256244"/>
    </source>
</evidence>
<reference evidence="8 15" key="3">
    <citation type="submission" date="2017-08" db="EMBL/GenBank/DDBJ databases">
        <title>Sequencing of Escherichia coli CCPM 6219.</title>
        <authorList>
            <person name="Liu S.-L."/>
            <person name="Zhou Y.-J."/>
            <person name="Zhao M.-F."/>
        </authorList>
    </citation>
    <scope>NUCLEOTIDE SEQUENCE [LARGE SCALE GENOMIC DNA]</scope>
    <source>
        <strain evidence="8 15">CCPM 6219</strain>
    </source>
</reference>
<evidence type="ECO:0000313" key="4">
    <source>
        <dbReference type="EMBL" id="EGE1988833.1"/>
    </source>
</evidence>
<dbReference type="Proteomes" id="UP000288459">
    <property type="component" value="Unassembled WGS sequence"/>
</dbReference>
<reference evidence="5 9" key="1">
    <citation type="submission" date="2017-05" db="EMBL/GenBank/DDBJ databases">
        <title>Sequencing of Escherichia coli that cause persistent and transient Mastitis.</title>
        <authorList>
            <person name="Thacker T.C."/>
            <person name="Lippolis J.D."/>
            <person name="Brunelle B.W."/>
            <person name="Casey T.A."/>
            <person name="Reinhardt T.A."/>
            <person name="Sacco R.E."/>
            <person name="Holman D.B."/>
        </authorList>
    </citation>
    <scope>NUCLEOTIDE SEQUENCE [LARGE SCALE GENOMIC DNA]</scope>
    <source>
        <strain evidence="5 9">ECA-B</strain>
    </source>
</reference>
<reference evidence="3 13" key="8">
    <citation type="submission" date="2018-08" db="EMBL/GenBank/DDBJ databases">
        <title>Complete genome sequencing and genomic characterization of five Escherichia coli strains co-producing MCR-1 and ESBLs from different origins in China.</title>
        <authorList>
            <person name="Bai L."/>
        </authorList>
    </citation>
    <scope>NUCLEOTIDE SEQUENCE [LARGE SCALE GENOMIC DNA]</scope>
    <source>
        <strain evidence="3">Cq9</strain>
        <strain evidence="13">cq9</strain>
    </source>
</reference>
<evidence type="ECO:0000313" key="3">
    <source>
        <dbReference type="EMBL" id="AXO06199.1"/>
    </source>
</evidence>
<reference evidence="6 14" key="2">
    <citation type="submission" date="2017-07" db="EMBL/GenBank/DDBJ databases">
        <authorList>
            <person name="Zhi S."/>
            <person name="Banting G."/>
            <person name="Neumann N."/>
        </authorList>
    </citation>
    <scope>NUCLEOTIDE SEQUENCE [LARGE SCALE GENOMIC DNA]</scope>
    <source>
        <strain evidence="6 14">WW41</strain>
    </source>
</reference>
<dbReference type="EMBL" id="CP031546">
    <property type="protein sequence ID" value="AXO06199.1"/>
    <property type="molecule type" value="Genomic_DNA"/>
</dbReference>
<name>A0A1Q6AML7_ECOLX</name>
<evidence type="ECO:0000313" key="5">
    <source>
        <dbReference type="EMBL" id="OWW51760.1"/>
    </source>
</evidence>
<proteinExistence type="predicted"/>
<accession>A0A236GRQ1</accession>